<organism evidence="1 2">
    <name type="scientific">Nocardiopsis exhalans</name>
    <dbReference type="NCBI Taxonomy" id="163604"/>
    <lineage>
        <taxon>Bacteria</taxon>
        <taxon>Bacillati</taxon>
        <taxon>Actinomycetota</taxon>
        <taxon>Actinomycetes</taxon>
        <taxon>Streptosporangiales</taxon>
        <taxon>Nocardiopsidaceae</taxon>
        <taxon>Nocardiopsis</taxon>
    </lineage>
</organism>
<keyword evidence="2" id="KW-1185">Reference proteome</keyword>
<reference evidence="1" key="1">
    <citation type="submission" date="2022-06" db="EMBL/GenBank/DDBJ databases">
        <authorList>
            <person name="Ping M."/>
        </authorList>
    </citation>
    <scope>NUCLEOTIDE SEQUENCE</scope>
    <source>
        <strain evidence="1">JCM11759T</strain>
    </source>
</reference>
<protein>
    <submittedName>
        <fullName evidence="1">DUF6177 family protein</fullName>
    </submittedName>
</protein>
<evidence type="ECO:0000313" key="1">
    <source>
        <dbReference type="EMBL" id="USY20867.1"/>
    </source>
</evidence>
<dbReference type="Pfam" id="PF19674">
    <property type="entry name" value="DUF6177"/>
    <property type="match status" value="1"/>
</dbReference>
<evidence type="ECO:0000313" key="2">
    <source>
        <dbReference type="Proteomes" id="UP001055940"/>
    </source>
</evidence>
<accession>A0ABY5D954</accession>
<dbReference type="InterPro" id="IPR046175">
    <property type="entry name" value="DUF6177"/>
</dbReference>
<gene>
    <name evidence="1" type="ORF">NE857_04220</name>
</gene>
<name>A0ABY5D954_9ACTN</name>
<sequence>MPDQTAHLEQGPHPDFQAAQEHVSGTHLHVGVQVDHPVSDSLELGEVVELLAKRLGGALPSVWGVAEPLGREWSTADVIALARNRVPGQTRMLFSAQPAAPVEEGVRPFAGELRVARTESGVSRSDR</sequence>
<proteinExistence type="predicted"/>
<dbReference type="EMBL" id="CP099837">
    <property type="protein sequence ID" value="USY20867.1"/>
    <property type="molecule type" value="Genomic_DNA"/>
</dbReference>
<dbReference type="Proteomes" id="UP001055940">
    <property type="component" value="Chromosome"/>
</dbReference>